<dbReference type="Proteomes" id="UP001164746">
    <property type="component" value="Chromosome 13"/>
</dbReference>
<name>A0ABY7FQA4_MYAAR</name>
<proteinExistence type="predicted"/>
<keyword evidence="2" id="KW-1185">Reference proteome</keyword>
<protein>
    <submittedName>
        <fullName evidence="1">Uncharacterized protein</fullName>
    </submittedName>
</protein>
<dbReference type="EMBL" id="CP111024">
    <property type="protein sequence ID" value="WAR24322.1"/>
    <property type="molecule type" value="Genomic_DNA"/>
</dbReference>
<organism evidence="1 2">
    <name type="scientific">Mya arenaria</name>
    <name type="common">Soft-shell clam</name>
    <dbReference type="NCBI Taxonomy" id="6604"/>
    <lineage>
        <taxon>Eukaryota</taxon>
        <taxon>Metazoa</taxon>
        <taxon>Spiralia</taxon>
        <taxon>Lophotrochozoa</taxon>
        <taxon>Mollusca</taxon>
        <taxon>Bivalvia</taxon>
        <taxon>Autobranchia</taxon>
        <taxon>Heteroconchia</taxon>
        <taxon>Euheterodonta</taxon>
        <taxon>Imparidentia</taxon>
        <taxon>Neoheterodontei</taxon>
        <taxon>Myida</taxon>
        <taxon>Myoidea</taxon>
        <taxon>Myidae</taxon>
        <taxon>Mya</taxon>
    </lineage>
</organism>
<reference evidence="1" key="1">
    <citation type="submission" date="2022-11" db="EMBL/GenBank/DDBJ databases">
        <title>Centuries of genome instability and evolution in soft-shell clam transmissible cancer (bioRxiv).</title>
        <authorList>
            <person name="Hart S.F.M."/>
            <person name="Yonemitsu M.A."/>
            <person name="Giersch R.M."/>
            <person name="Beal B.F."/>
            <person name="Arriagada G."/>
            <person name="Davis B.W."/>
            <person name="Ostrander E.A."/>
            <person name="Goff S.P."/>
            <person name="Metzger M.J."/>
        </authorList>
    </citation>
    <scope>NUCLEOTIDE SEQUENCE</scope>
    <source>
        <strain evidence="1">MELC-2E11</strain>
        <tissue evidence="1">Siphon/mantle</tissue>
    </source>
</reference>
<accession>A0ABY7FQA4</accession>
<evidence type="ECO:0000313" key="1">
    <source>
        <dbReference type="EMBL" id="WAR24322.1"/>
    </source>
</evidence>
<evidence type="ECO:0000313" key="2">
    <source>
        <dbReference type="Proteomes" id="UP001164746"/>
    </source>
</evidence>
<gene>
    <name evidence="1" type="ORF">MAR_037991</name>
</gene>
<sequence>MTQGRYNNTPVPTRSKWHKGSITIPQYLHGVNDTRAKNPRNYGPDMSKYGTSKFIGKDVHVLTVSVSAARFSPVSSASTSFTVSPACCCNQDW</sequence>